<dbReference type="Gene3D" id="3.30.43.10">
    <property type="entry name" value="Uridine Diphospho-n-acetylenolpyruvylglucosamine Reductase, domain 2"/>
    <property type="match status" value="1"/>
</dbReference>
<dbReference type="GO" id="GO:0016491">
    <property type="term" value="F:oxidoreductase activity"/>
    <property type="evidence" value="ECO:0007669"/>
    <property type="project" value="UniProtKB-KW"/>
</dbReference>
<dbReference type="InterPro" id="IPR016169">
    <property type="entry name" value="FAD-bd_PCMH_sub2"/>
</dbReference>
<dbReference type="InterPro" id="IPR051312">
    <property type="entry name" value="Diverse_Substr_Oxidored"/>
</dbReference>
<dbReference type="SMART" id="SM01092">
    <property type="entry name" value="CO_deh_flav_C"/>
    <property type="match status" value="1"/>
</dbReference>
<evidence type="ECO:0000256" key="2">
    <source>
        <dbReference type="ARBA" id="ARBA00022827"/>
    </source>
</evidence>
<dbReference type="Proteomes" id="UP001597139">
    <property type="component" value="Unassembled WGS sequence"/>
</dbReference>
<dbReference type="AlphaFoldDB" id="A0ABD6BNB6"/>
<keyword evidence="1" id="KW-0285">Flavoprotein</keyword>
<dbReference type="SUPFAM" id="SSF55447">
    <property type="entry name" value="CO dehydrogenase flavoprotein C-terminal domain-like"/>
    <property type="match status" value="1"/>
</dbReference>
<organism evidence="5 6">
    <name type="scientific">Halolamina litorea</name>
    <dbReference type="NCBI Taxonomy" id="1515593"/>
    <lineage>
        <taxon>Archaea</taxon>
        <taxon>Methanobacteriati</taxon>
        <taxon>Methanobacteriota</taxon>
        <taxon>Stenosarchaea group</taxon>
        <taxon>Halobacteria</taxon>
        <taxon>Halobacteriales</taxon>
        <taxon>Haloferacaceae</taxon>
    </lineage>
</organism>
<evidence type="ECO:0000256" key="3">
    <source>
        <dbReference type="ARBA" id="ARBA00023002"/>
    </source>
</evidence>
<dbReference type="SUPFAM" id="SSF56176">
    <property type="entry name" value="FAD-binding/transporter-associated domain-like"/>
    <property type="match status" value="1"/>
</dbReference>
<dbReference type="InterPro" id="IPR036318">
    <property type="entry name" value="FAD-bd_PCMH-like_sf"/>
</dbReference>
<keyword evidence="6" id="KW-1185">Reference proteome</keyword>
<proteinExistence type="predicted"/>
<evidence type="ECO:0000256" key="1">
    <source>
        <dbReference type="ARBA" id="ARBA00022630"/>
    </source>
</evidence>
<reference evidence="5 6" key="1">
    <citation type="journal article" date="2019" name="Int. J. Syst. Evol. Microbiol.">
        <title>The Global Catalogue of Microorganisms (GCM) 10K type strain sequencing project: providing services to taxonomists for standard genome sequencing and annotation.</title>
        <authorList>
            <consortium name="The Broad Institute Genomics Platform"/>
            <consortium name="The Broad Institute Genome Sequencing Center for Infectious Disease"/>
            <person name="Wu L."/>
            <person name="Ma J."/>
        </authorList>
    </citation>
    <scope>NUCLEOTIDE SEQUENCE [LARGE SCALE GENOMIC DNA]</scope>
    <source>
        <strain evidence="5 6">CGMCC 1.12859</strain>
    </source>
</reference>
<feature type="domain" description="FAD-binding PCMH-type" evidence="4">
    <location>
        <begin position="1"/>
        <end position="180"/>
    </location>
</feature>
<dbReference type="InterPro" id="IPR016166">
    <property type="entry name" value="FAD-bd_PCMH"/>
</dbReference>
<dbReference type="PANTHER" id="PTHR42659">
    <property type="entry name" value="XANTHINE DEHYDROGENASE SUBUNIT C-RELATED"/>
    <property type="match status" value="1"/>
</dbReference>
<keyword evidence="2" id="KW-0274">FAD</keyword>
<sequence length="300" mass="30368">MIPPQFDYERPTSLDAALDAVAPPDAVPLAGGHDLIPMLKARSVSPGTVVDLGGLDELRGVERVADEGDTTTEQLSVGALTTDADLLDAAPTGADALLDATRAVGDAQIRNRGTVGGNLAAAHPASDIPAATLAADATLHLVGPDGDREVSAEGFATGDHETVRASDELLTRISVPLAPDAGSAYARKTHPSTGYAAVGVAARLRVVDGVVIGPRVAAVGLCDAPTRLAAVEDRLAGADAGAPVEAVESATTRAGDGVDAPVREDHIVSADQRRALLPKYAEQAVSEALARAVGREGVVA</sequence>
<comment type="caution">
    <text evidence="5">The sequence shown here is derived from an EMBL/GenBank/DDBJ whole genome shotgun (WGS) entry which is preliminary data.</text>
</comment>
<dbReference type="InterPro" id="IPR036683">
    <property type="entry name" value="CO_DH_flav_C_dom_sf"/>
</dbReference>
<dbReference type="InterPro" id="IPR002346">
    <property type="entry name" value="Mopterin_DH_FAD-bd"/>
</dbReference>
<keyword evidence="3" id="KW-0560">Oxidoreductase</keyword>
<dbReference type="RefSeq" id="WP_267645740.1">
    <property type="nucleotide sequence ID" value="NZ_JANHGR010000001.1"/>
</dbReference>
<protein>
    <submittedName>
        <fullName evidence="5">FAD binding domain-containing protein</fullName>
    </submittedName>
</protein>
<evidence type="ECO:0000313" key="6">
    <source>
        <dbReference type="Proteomes" id="UP001597139"/>
    </source>
</evidence>
<dbReference type="PANTHER" id="PTHR42659:SF2">
    <property type="entry name" value="XANTHINE DEHYDROGENASE SUBUNIT C-RELATED"/>
    <property type="match status" value="1"/>
</dbReference>
<dbReference type="PROSITE" id="PS51387">
    <property type="entry name" value="FAD_PCMH"/>
    <property type="match status" value="1"/>
</dbReference>
<dbReference type="Gene3D" id="3.30.465.10">
    <property type="match status" value="1"/>
</dbReference>
<gene>
    <name evidence="5" type="ORF">ACFSAU_03065</name>
</gene>
<accession>A0ABD6BNB6</accession>
<dbReference type="EMBL" id="JBHUCZ010000001">
    <property type="protein sequence ID" value="MFD1566461.1"/>
    <property type="molecule type" value="Genomic_DNA"/>
</dbReference>
<dbReference type="InterPro" id="IPR016167">
    <property type="entry name" value="FAD-bd_PCMH_sub1"/>
</dbReference>
<dbReference type="InterPro" id="IPR005107">
    <property type="entry name" value="CO_DH_flav_C"/>
</dbReference>
<name>A0ABD6BNB6_9EURY</name>
<dbReference type="Pfam" id="PF00941">
    <property type="entry name" value="FAD_binding_5"/>
    <property type="match status" value="1"/>
</dbReference>
<evidence type="ECO:0000259" key="4">
    <source>
        <dbReference type="PROSITE" id="PS51387"/>
    </source>
</evidence>
<evidence type="ECO:0000313" key="5">
    <source>
        <dbReference type="EMBL" id="MFD1566461.1"/>
    </source>
</evidence>
<dbReference type="Gene3D" id="3.30.390.50">
    <property type="entry name" value="CO dehydrogenase flavoprotein, C-terminal domain"/>
    <property type="match status" value="1"/>
</dbReference>